<sequence>MSCASKPSEQPERDSPGLNTTTITSRLHDTGEAQDAKAGPPSTRYSTKRSEVLRHVFPRPRGPHPAQPTSSPRVTKPHHRRGTLSSIRQSKSRLLCNRVLTSLFHNNPTSIEPSSMRQRIPSNLSSIRSKLGSGHDSVPNLEVLSPGTFLFSGPSLRSTRSWSISNPTSRLPSLAETGSEAISLRRTHSESFSADGVSFLDESILEPLAEDGITRSMSDVLLGIHTPTEEMEQLIIEDSDKDSPQLTEHQQRISSSNDLLFDASLLATLASYLGPSSRNAMRLTCRSWHSALSGPAPSNSMPVCSGPTEILQHIYIYLSPKDFNAARHTCGAWMRASLDKKLLTIMHKRGGWWSSADVDLDRRNGTPTFSKTTSDEWFLSRRLSRECSLYSRWTGNGLNSLGNDAAIVEVAATEFTDLANGYPGPEGRLSSGLIFTTSVCGRLLLVARETLIFVYELQGSILRPVTSVGCPRRVLSMSMDMTSGRNAIAGLLEGRMGMVCELQFEWSHSDTFSDSHSQRQDSLRPKSMPSIQESDYSDSGPSMAPADRPTSHLSERKVDNRQQTLFNSIHVKSNHESISLQSANDPDTYGQSWINHTWNIKLGGAPTVQESCIHANPVFGCGRAIPVETGTSTFYRHLCSEDDPPRSVAICPQRRCVAFGCSAGIELHWVDALTGQSLSRWFPLTAPSDYLYFLPPRPGFESAKKLRLISSAAHPDDRPAIRRKFFTGRPTLSSFWGSFGFEPPGSRASASSCDHYRAVPLSDGHHILFTDPPTGRLFLGCDAPLGGPTKLLRKIKFIPPEENQVPRLYTAAADLSWGARVVVAFDDDIVVYSVPPDVLMLSKLEQKADSWDVYTSPPFSTEGHAKDHWLDWWDEPHIPEHSPIWPLALRGTHLGSLRSVCELSVFTNPDITIWAFSFAQSTTWQLRGTAEPLERSRRYICQTGIVHESYSVDRDGDIVMADHYESSSRTSSSPEIVHGGVAEFDGHGSQVLVKRLPKALHIDNDEWVELIDAGSGGWYDTDGDVIIFGMDAEDRLGWQDEDEDY</sequence>
<evidence type="ECO:0000313" key="2">
    <source>
        <dbReference type="EMBL" id="ORY16263.1"/>
    </source>
</evidence>
<feature type="compositionally biased region" description="Basic and acidic residues" evidence="1">
    <location>
        <begin position="549"/>
        <end position="558"/>
    </location>
</feature>
<feature type="compositionally biased region" description="Polar residues" evidence="1">
    <location>
        <begin position="529"/>
        <end position="540"/>
    </location>
</feature>
<organism evidence="2 3">
    <name type="scientific">Clohesyomyces aquaticus</name>
    <dbReference type="NCBI Taxonomy" id="1231657"/>
    <lineage>
        <taxon>Eukaryota</taxon>
        <taxon>Fungi</taxon>
        <taxon>Dikarya</taxon>
        <taxon>Ascomycota</taxon>
        <taxon>Pezizomycotina</taxon>
        <taxon>Dothideomycetes</taxon>
        <taxon>Pleosporomycetidae</taxon>
        <taxon>Pleosporales</taxon>
        <taxon>Lindgomycetaceae</taxon>
        <taxon>Clohesyomyces</taxon>
    </lineage>
</organism>
<dbReference type="OrthoDB" id="1689567at2759"/>
<feature type="region of interest" description="Disordered" evidence="1">
    <location>
        <begin position="1"/>
        <end position="89"/>
    </location>
</feature>
<evidence type="ECO:0000313" key="3">
    <source>
        <dbReference type="Proteomes" id="UP000193144"/>
    </source>
</evidence>
<dbReference type="AlphaFoldDB" id="A0A1Y2A156"/>
<reference evidence="2 3" key="1">
    <citation type="submission" date="2016-07" db="EMBL/GenBank/DDBJ databases">
        <title>Pervasive Adenine N6-methylation of Active Genes in Fungi.</title>
        <authorList>
            <consortium name="DOE Joint Genome Institute"/>
            <person name="Mondo S.J."/>
            <person name="Dannebaum R.O."/>
            <person name="Kuo R.C."/>
            <person name="Labutti K."/>
            <person name="Haridas S."/>
            <person name="Kuo A."/>
            <person name="Salamov A."/>
            <person name="Ahrendt S.R."/>
            <person name="Lipzen A."/>
            <person name="Sullivan W."/>
            <person name="Andreopoulos W.B."/>
            <person name="Clum A."/>
            <person name="Lindquist E."/>
            <person name="Daum C."/>
            <person name="Ramamoorthy G.K."/>
            <person name="Gryganskyi A."/>
            <person name="Culley D."/>
            <person name="Magnuson J.K."/>
            <person name="James T.Y."/>
            <person name="O'Malley M.A."/>
            <person name="Stajich J.E."/>
            <person name="Spatafora J.W."/>
            <person name="Visel A."/>
            <person name="Grigoriev I.V."/>
        </authorList>
    </citation>
    <scope>NUCLEOTIDE SEQUENCE [LARGE SCALE GENOMIC DNA]</scope>
    <source>
        <strain evidence="2 3">CBS 115471</strain>
    </source>
</reference>
<evidence type="ECO:0000256" key="1">
    <source>
        <dbReference type="SAM" id="MobiDB-lite"/>
    </source>
</evidence>
<keyword evidence="3" id="KW-1185">Reference proteome</keyword>
<name>A0A1Y2A156_9PLEO</name>
<feature type="region of interest" description="Disordered" evidence="1">
    <location>
        <begin position="511"/>
        <end position="558"/>
    </location>
</feature>
<dbReference type="EMBL" id="MCFA01000019">
    <property type="protein sequence ID" value="ORY16263.1"/>
    <property type="molecule type" value="Genomic_DNA"/>
</dbReference>
<feature type="compositionally biased region" description="Basic and acidic residues" evidence="1">
    <location>
        <begin position="26"/>
        <end position="35"/>
    </location>
</feature>
<protein>
    <submittedName>
        <fullName evidence="2">Uncharacterized protein</fullName>
    </submittedName>
</protein>
<comment type="caution">
    <text evidence="2">The sequence shown here is derived from an EMBL/GenBank/DDBJ whole genome shotgun (WGS) entry which is preliminary data.</text>
</comment>
<feature type="compositionally biased region" description="Basic and acidic residues" evidence="1">
    <location>
        <begin position="511"/>
        <end position="524"/>
    </location>
</feature>
<gene>
    <name evidence="2" type="ORF">BCR34DRAFT_557519</name>
</gene>
<dbReference type="Proteomes" id="UP000193144">
    <property type="component" value="Unassembled WGS sequence"/>
</dbReference>
<proteinExistence type="predicted"/>
<dbReference type="InterPro" id="IPR036047">
    <property type="entry name" value="F-box-like_dom_sf"/>
</dbReference>
<dbReference type="SUPFAM" id="SSF81383">
    <property type="entry name" value="F-box domain"/>
    <property type="match status" value="1"/>
</dbReference>
<accession>A0A1Y2A156</accession>